<evidence type="ECO:0000313" key="2">
    <source>
        <dbReference type="EMBL" id="CAK8679939.1"/>
    </source>
</evidence>
<evidence type="ECO:0000313" key="3">
    <source>
        <dbReference type="Proteomes" id="UP001642483"/>
    </source>
</evidence>
<dbReference type="InterPro" id="IPR000305">
    <property type="entry name" value="GIY-YIG_endonuc"/>
</dbReference>
<dbReference type="EMBL" id="CAWYQH010000068">
    <property type="protein sequence ID" value="CAK8679939.1"/>
    <property type="molecule type" value="Genomic_DNA"/>
</dbReference>
<organism evidence="2 3">
    <name type="scientific">Clavelina lepadiformis</name>
    <name type="common">Light-bulb sea squirt</name>
    <name type="synonym">Ascidia lepadiformis</name>
    <dbReference type="NCBI Taxonomy" id="159417"/>
    <lineage>
        <taxon>Eukaryota</taxon>
        <taxon>Metazoa</taxon>
        <taxon>Chordata</taxon>
        <taxon>Tunicata</taxon>
        <taxon>Ascidiacea</taxon>
        <taxon>Aplousobranchia</taxon>
        <taxon>Clavelinidae</taxon>
        <taxon>Clavelina</taxon>
    </lineage>
</organism>
<evidence type="ECO:0000259" key="1">
    <source>
        <dbReference type="Pfam" id="PF01541"/>
    </source>
</evidence>
<proteinExistence type="predicted"/>
<sequence>MQSNPCKKPECDLCEKGSATHRGMVRANVSSFKVGPKRMEVKRDLKCSNYGIYIAVCKKCPNNKAAYVGQTGTTFTSRWTDGHMQAWNSVKEEAIKTHYKEKHQEIYKKNPVIAACYSVYFVEKPIHQNLSDRETYYMNKLKPYLINIQQPKPQ</sequence>
<gene>
    <name evidence="2" type="ORF">CVLEPA_LOCUS10179</name>
</gene>
<reference evidence="2 3" key="1">
    <citation type="submission" date="2024-02" db="EMBL/GenBank/DDBJ databases">
        <authorList>
            <person name="Daric V."/>
            <person name="Darras S."/>
        </authorList>
    </citation>
    <scope>NUCLEOTIDE SEQUENCE [LARGE SCALE GENOMIC DNA]</scope>
</reference>
<comment type="caution">
    <text evidence="2">The sequence shown here is derived from an EMBL/GenBank/DDBJ whole genome shotgun (WGS) entry which is preliminary data.</text>
</comment>
<feature type="domain" description="GIY-YIG" evidence="1">
    <location>
        <begin position="49"/>
        <end position="143"/>
    </location>
</feature>
<dbReference type="Pfam" id="PF01541">
    <property type="entry name" value="GIY-YIG"/>
    <property type="match status" value="1"/>
</dbReference>
<dbReference type="Gene3D" id="3.40.1440.10">
    <property type="entry name" value="GIY-YIG endonuclease"/>
    <property type="match status" value="1"/>
</dbReference>
<keyword evidence="3" id="KW-1185">Reference proteome</keyword>
<protein>
    <recommendedName>
        <fullName evidence="1">GIY-YIG domain-containing protein</fullName>
    </recommendedName>
</protein>
<accession>A0ABP0FN61</accession>
<dbReference type="InterPro" id="IPR035901">
    <property type="entry name" value="GIY-YIG_endonuc_sf"/>
</dbReference>
<dbReference type="Proteomes" id="UP001642483">
    <property type="component" value="Unassembled WGS sequence"/>
</dbReference>
<name>A0ABP0FN61_CLALP</name>